<evidence type="ECO:0000256" key="4">
    <source>
        <dbReference type="ARBA" id="ARBA00022490"/>
    </source>
</evidence>
<dbReference type="CDD" id="cd16855">
    <property type="entry name" value="STAT5_CCD"/>
    <property type="match status" value="1"/>
</dbReference>
<dbReference type="SUPFAM" id="SSF55550">
    <property type="entry name" value="SH2 domain"/>
    <property type="match status" value="1"/>
</dbReference>
<feature type="compositionally biased region" description="Basic and acidic residues" evidence="15">
    <location>
        <begin position="33"/>
        <end position="46"/>
    </location>
</feature>
<evidence type="ECO:0000256" key="15">
    <source>
        <dbReference type="SAM" id="MobiDB-lite"/>
    </source>
</evidence>
<feature type="region of interest" description="Disordered" evidence="15">
    <location>
        <begin position="33"/>
        <end position="64"/>
    </location>
</feature>
<dbReference type="OrthoDB" id="19300at2759"/>
<dbReference type="GO" id="GO:0007166">
    <property type="term" value="P:cell surface receptor signaling pathway"/>
    <property type="evidence" value="ECO:0007669"/>
    <property type="project" value="UniProtKB-ARBA"/>
</dbReference>
<dbReference type="CDD" id="cd09919">
    <property type="entry name" value="SH2_STAT_family"/>
    <property type="match status" value="1"/>
</dbReference>
<accession>A0A210PVV9</accession>
<dbReference type="Gene3D" id="2.60.40.630">
    <property type="entry name" value="STAT transcription factor, DNA-binding domain"/>
    <property type="match status" value="1"/>
</dbReference>
<dbReference type="Pfam" id="PF02864">
    <property type="entry name" value="STAT_bind"/>
    <property type="match status" value="1"/>
</dbReference>
<keyword evidence="5 13" id="KW-0597">Phosphoprotein</keyword>
<dbReference type="InterPro" id="IPR001217">
    <property type="entry name" value="STAT"/>
</dbReference>
<evidence type="ECO:0000259" key="16">
    <source>
        <dbReference type="PROSITE" id="PS50001"/>
    </source>
</evidence>
<dbReference type="FunFam" id="1.10.238.10:FF:000029">
    <property type="entry name" value="Signal transducer and transcription activator 6"/>
    <property type="match status" value="1"/>
</dbReference>
<evidence type="ECO:0000256" key="3">
    <source>
        <dbReference type="ARBA" id="ARBA00005586"/>
    </source>
</evidence>
<proteinExistence type="inferred from homology"/>
<dbReference type="SUPFAM" id="SSF49417">
    <property type="entry name" value="p53-like transcription factors"/>
    <property type="match status" value="1"/>
</dbReference>
<keyword evidence="4 13" id="KW-0963">Cytoplasm</keyword>
<dbReference type="Pfam" id="PF21354">
    <property type="entry name" value="STAT_linker"/>
    <property type="match status" value="1"/>
</dbReference>
<keyword evidence="14" id="KW-0175">Coiled coil</keyword>
<dbReference type="GO" id="GO:0005737">
    <property type="term" value="C:cytoplasm"/>
    <property type="evidence" value="ECO:0007669"/>
    <property type="project" value="UniProtKB-SubCell"/>
</dbReference>
<dbReference type="Gene3D" id="1.10.238.10">
    <property type="entry name" value="EF-hand"/>
    <property type="match status" value="1"/>
</dbReference>
<dbReference type="InterPro" id="IPR048988">
    <property type="entry name" value="STAT_linker"/>
</dbReference>
<evidence type="ECO:0000313" key="17">
    <source>
        <dbReference type="EMBL" id="OWF40595.1"/>
    </source>
</evidence>
<evidence type="ECO:0000313" key="18">
    <source>
        <dbReference type="Proteomes" id="UP000242188"/>
    </source>
</evidence>
<comment type="subcellular location">
    <subcellularLocation>
        <location evidence="2 13">Cytoplasm</location>
    </subcellularLocation>
    <subcellularLocation>
        <location evidence="1 13">Nucleus</location>
    </subcellularLocation>
</comment>
<dbReference type="SUPFAM" id="SSF47655">
    <property type="entry name" value="STAT"/>
    <property type="match status" value="1"/>
</dbReference>
<organism evidence="17 18">
    <name type="scientific">Mizuhopecten yessoensis</name>
    <name type="common">Japanese scallop</name>
    <name type="synonym">Patinopecten yessoensis</name>
    <dbReference type="NCBI Taxonomy" id="6573"/>
    <lineage>
        <taxon>Eukaryota</taxon>
        <taxon>Metazoa</taxon>
        <taxon>Spiralia</taxon>
        <taxon>Lophotrochozoa</taxon>
        <taxon>Mollusca</taxon>
        <taxon>Bivalvia</taxon>
        <taxon>Autobranchia</taxon>
        <taxon>Pteriomorphia</taxon>
        <taxon>Pectinida</taxon>
        <taxon>Pectinoidea</taxon>
        <taxon>Pectinidae</taxon>
        <taxon>Mizuhopecten</taxon>
    </lineage>
</organism>
<dbReference type="Pfam" id="PF02865">
    <property type="entry name" value="STAT_int"/>
    <property type="match status" value="1"/>
</dbReference>
<name>A0A210PVV9_MIZYE</name>
<keyword evidence="8 13" id="KW-0238">DNA-binding</keyword>
<keyword evidence="18" id="KW-1185">Reference proteome</keyword>
<dbReference type="InterPro" id="IPR013799">
    <property type="entry name" value="STAT_TF_prot_interaction"/>
</dbReference>
<dbReference type="Proteomes" id="UP000242188">
    <property type="component" value="Unassembled WGS sequence"/>
</dbReference>
<keyword evidence="6 12" id="KW-0727">SH2 domain</keyword>
<dbReference type="SUPFAM" id="SSF48092">
    <property type="entry name" value="Transcription factor STAT-4 N-domain"/>
    <property type="match status" value="1"/>
</dbReference>
<dbReference type="InterPro" id="IPR000980">
    <property type="entry name" value="SH2"/>
</dbReference>
<evidence type="ECO:0000256" key="9">
    <source>
        <dbReference type="ARBA" id="ARBA00023159"/>
    </source>
</evidence>
<dbReference type="InterPro" id="IPR012345">
    <property type="entry name" value="STAT_TF_DNA-bd_N"/>
</dbReference>
<dbReference type="Gene3D" id="1.20.1050.20">
    <property type="entry name" value="STAT transcription factor, all-alpha domain"/>
    <property type="match status" value="1"/>
</dbReference>
<keyword evidence="11 13" id="KW-0539">Nucleus</keyword>
<evidence type="ECO:0000256" key="12">
    <source>
        <dbReference type="PROSITE-ProRule" id="PRU00191"/>
    </source>
</evidence>
<dbReference type="PANTHER" id="PTHR11801">
    <property type="entry name" value="SIGNAL TRANSDUCER AND ACTIVATOR OF TRANSCRIPTION"/>
    <property type="match status" value="1"/>
</dbReference>
<keyword evidence="10 13" id="KW-0804">Transcription</keyword>
<comment type="caution">
    <text evidence="17">The sequence shown here is derived from an EMBL/GenBank/DDBJ whole genome shotgun (WGS) entry which is preliminary data.</text>
</comment>
<feature type="compositionally biased region" description="Polar residues" evidence="15">
    <location>
        <begin position="48"/>
        <end position="64"/>
    </location>
</feature>
<dbReference type="PROSITE" id="PS50001">
    <property type="entry name" value="SH2"/>
    <property type="match status" value="1"/>
</dbReference>
<dbReference type="InterPro" id="IPR008967">
    <property type="entry name" value="p53-like_TF_DNA-bd_sf"/>
</dbReference>
<reference evidence="17 18" key="1">
    <citation type="journal article" date="2017" name="Nat. Ecol. Evol.">
        <title>Scallop genome provides insights into evolution of bilaterian karyotype and development.</title>
        <authorList>
            <person name="Wang S."/>
            <person name="Zhang J."/>
            <person name="Jiao W."/>
            <person name="Li J."/>
            <person name="Xun X."/>
            <person name="Sun Y."/>
            <person name="Guo X."/>
            <person name="Huan P."/>
            <person name="Dong B."/>
            <person name="Zhang L."/>
            <person name="Hu X."/>
            <person name="Sun X."/>
            <person name="Wang J."/>
            <person name="Zhao C."/>
            <person name="Wang Y."/>
            <person name="Wang D."/>
            <person name="Huang X."/>
            <person name="Wang R."/>
            <person name="Lv J."/>
            <person name="Li Y."/>
            <person name="Zhang Z."/>
            <person name="Liu B."/>
            <person name="Lu W."/>
            <person name="Hui Y."/>
            <person name="Liang J."/>
            <person name="Zhou Z."/>
            <person name="Hou R."/>
            <person name="Li X."/>
            <person name="Liu Y."/>
            <person name="Li H."/>
            <person name="Ning X."/>
            <person name="Lin Y."/>
            <person name="Zhao L."/>
            <person name="Xing Q."/>
            <person name="Dou J."/>
            <person name="Li Y."/>
            <person name="Mao J."/>
            <person name="Guo H."/>
            <person name="Dou H."/>
            <person name="Li T."/>
            <person name="Mu C."/>
            <person name="Jiang W."/>
            <person name="Fu Q."/>
            <person name="Fu X."/>
            <person name="Miao Y."/>
            <person name="Liu J."/>
            <person name="Yu Q."/>
            <person name="Li R."/>
            <person name="Liao H."/>
            <person name="Li X."/>
            <person name="Kong Y."/>
            <person name="Jiang Z."/>
            <person name="Chourrout D."/>
            <person name="Li R."/>
            <person name="Bao Z."/>
        </authorList>
    </citation>
    <scope>NUCLEOTIDE SEQUENCE [LARGE SCALE GENOMIC DNA]</scope>
    <source>
        <strain evidence="17 18">PY_sf001</strain>
    </source>
</reference>
<keyword evidence="9 13" id="KW-0010">Activator</keyword>
<dbReference type="EMBL" id="NEDP02005459">
    <property type="protein sequence ID" value="OWF40595.1"/>
    <property type="molecule type" value="Genomic_DNA"/>
</dbReference>
<evidence type="ECO:0000256" key="5">
    <source>
        <dbReference type="ARBA" id="ARBA00022553"/>
    </source>
</evidence>
<evidence type="ECO:0000256" key="6">
    <source>
        <dbReference type="ARBA" id="ARBA00022999"/>
    </source>
</evidence>
<dbReference type="InterPro" id="IPR036535">
    <property type="entry name" value="STAT_N_sf"/>
</dbReference>
<gene>
    <name evidence="17" type="ORF">KP79_PYT04472</name>
</gene>
<dbReference type="GO" id="GO:0000977">
    <property type="term" value="F:RNA polymerase II transcription regulatory region sequence-specific DNA binding"/>
    <property type="evidence" value="ECO:0007669"/>
    <property type="project" value="UniProtKB-ARBA"/>
</dbReference>
<dbReference type="InterPro" id="IPR013800">
    <property type="entry name" value="STAT_TF_alpha"/>
</dbReference>
<evidence type="ECO:0000256" key="10">
    <source>
        <dbReference type="ARBA" id="ARBA00023163"/>
    </source>
</evidence>
<dbReference type="InterPro" id="IPR013801">
    <property type="entry name" value="STAT_TF_DNA-bd"/>
</dbReference>
<feature type="region of interest" description="Disordered" evidence="15">
    <location>
        <begin position="860"/>
        <end position="890"/>
    </location>
</feature>
<dbReference type="AlphaFoldDB" id="A0A210PVV9"/>
<evidence type="ECO:0000256" key="14">
    <source>
        <dbReference type="SAM" id="Coils"/>
    </source>
</evidence>
<evidence type="ECO:0000256" key="7">
    <source>
        <dbReference type="ARBA" id="ARBA00023015"/>
    </source>
</evidence>
<keyword evidence="7 13" id="KW-0805">Transcription regulation</keyword>
<dbReference type="FunFam" id="2.60.40.630:FF:000003">
    <property type="entry name" value="Signal transducer and transcription activator 6"/>
    <property type="match status" value="1"/>
</dbReference>
<feature type="coiled-coil region" evidence="14">
    <location>
        <begin position="331"/>
        <end position="362"/>
    </location>
</feature>
<dbReference type="Pfam" id="PF00017">
    <property type="entry name" value="SH2"/>
    <property type="match status" value="1"/>
</dbReference>
<dbReference type="InterPro" id="IPR015988">
    <property type="entry name" value="STAT_TF_CC"/>
</dbReference>
<feature type="coiled-coil region" evidence="14">
    <location>
        <begin position="255"/>
        <end position="282"/>
    </location>
</feature>
<dbReference type="Gene3D" id="3.30.505.10">
    <property type="entry name" value="SH2 domain"/>
    <property type="match status" value="1"/>
</dbReference>
<evidence type="ECO:0000256" key="13">
    <source>
        <dbReference type="RuleBase" id="RU046415"/>
    </source>
</evidence>
<dbReference type="Pfam" id="PF01017">
    <property type="entry name" value="STAT_alpha"/>
    <property type="match status" value="1"/>
</dbReference>
<dbReference type="GO" id="GO:0005634">
    <property type="term" value="C:nucleus"/>
    <property type="evidence" value="ECO:0007669"/>
    <property type="project" value="UniProtKB-SubCell"/>
</dbReference>
<sequence>MDDRDCETDQLKGLSHNVQGGLSHSYLESGVSKEHCHLETKSEADLHSQPSAFSQNHHSMQSHNGMYNMESGYSQYTAGFSSGNTTFTYQQNGGTHFSPWPAKPTGNWDPAMSLWARVQRLEGDVIKRIQSQYGQHFPIEVRHYCAQWLEEQPWSQIEEDNPAHEVYAHQVLSHLIKAIQIQIDEFPSSNESFLQKMVLQDSANKLQALYTTSPLLLVKAIKSCLAQEERFVHQAENPVQNQDTMNDQLQSTETHKQIEEMIDRCQEKTQATEADLKQAQNLQESFVIQYQNQVKVNAQIQQVEKQNKDLNLYTNGADGGPLAESMTPQQYQQLIKNSGQMEKNLRKQKEDLERDLLSKAEELLQYRLILAEKHRVTFLALEELQKLVVDKELIAWKRKQQLSGNGVKFDTQLLDILQQWCESLAEMIWKNRQQVLGVEILRQKLPIDIPAGTPDLVPELNQKITGLLSSLVTSTFIVESQPPQVLKKESRFTATVRLLVGGKLNIHMSPPTVKSSIISEQQARALLKNDTHAKSDTSGEILNNNGTMEYHQAKGELSITFRNMSLKKIKRADKKGSEAVTEEKFCVLFQSDFQIGNGELMFQVWTLSLPVVVTVHGNQECNAMATALWDNQFAEPGRTPFAVPDSVPWCQVAELLNGKFQAATGRGLTAENLSYLAIKAFGGQIKPGEDFSQRLISWSMFNKDALSARNFTFWEWFYNVMKLTEEHLKPTWMDGSVIGFISKNSAQEWLMTKPNGTFLLRFSDSETGGITIAWVADDPSKTGERSVWNLAPYGRKDFIIRSLSDRIKDLDALVTLYPNISKSQAFGKYYTAVSEKHNEVKDGYVPSTLVARLPDSLANAAPMDYNNPQTPQGSHLGPDSPVYDPNSVGMAQNHLQPIDEDMDDSGAFDPSLLLSATMTDYSPDDINDISDINIAEFLKSMSQKK</sequence>
<dbReference type="InterPro" id="IPR036860">
    <property type="entry name" value="SH2_dom_sf"/>
</dbReference>
<evidence type="ECO:0000256" key="2">
    <source>
        <dbReference type="ARBA" id="ARBA00004496"/>
    </source>
</evidence>
<evidence type="ECO:0000256" key="1">
    <source>
        <dbReference type="ARBA" id="ARBA00004123"/>
    </source>
</evidence>
<comment type="similarity">
    <text evidence="3 13">Belongs to the transcription factor STAT family.</text>
</comment>
<dbReference type="Gene3D" id="1.10.532.10">
    <property type="entry name" value="STAT transcription factor, N-terminal domain"/>
    <property type="match status" value="1"/>
</dbReference>
<dbReference type="GO" id="GO:0001228">
    <property type="term" value="F:DNA-binding transcription activator activity, RNA polymerase II-specific"/>
    <property type="evidence" value="ECO:0007669"/>
    <property type="project" value="UniProtKB-ARBA"/>
</dbReference>
<evidence type="ECO:0000256" key="11">
    <source>
        <dbReference type="ARBA" id="ARBA00023242"/>
    </source>
</evidence>
<evidence type="ECO:0000256" key="8">
    <source>
        <dbReference type="ARBA" id="ARBA00023125"/>
    </source>
</evidence>
<dbReference type="InterPro" id="IPR046994">
    <property type="entry name" value="STAT5_CC"/>
</dbReference>
<dbReference type="STRING" id="6573.A0A210PVV9"/>
<protein>
    <recommendedName>
        <fullName evidence="13">Signal transducer and activator of transcription</fullName>
    </recommendedName>
</protein>
<feature type="domain" description="SH2" evidence="16">
    <location>
        <begin position="732"/>
        <end position="833"/>
    </location>
</feature>
<dbReference type="SMART" id="SM00964">
    <property type="entry name" value="STAT_int"/>
    <property type="match status" value="1"/>
</dbReference>